<gene>
    <name evidence="2" type="ORF">BJ508DRAFT_313970</name>
</gene>
<feature type="region of interest" description="Disordered" evidence="1">
    <location>
        <begin position="235"/>
        <end position="263"/>
    </location>
</feature>
<sequence length="263" mass="29510">MTHTTDQEKALAKLGHCFVLPFEKSCDYCRRAKPHGNARPNLAGGCQIFHQAVKQRRPRGRGGYIPRCIVRMHDAQKCTWNKAGIPNWDDILTTDIQRVMFLAGMEVLGMCCPNQFRSRMLTREANDDLNMKTLQEMGPATWDNLECRESRRKINTTYPEFMHFFVPNDPDYDARHMSIGESNEKQVVGIMGTKTSGGVYGDGSFSVPPQALSPSERRELLEKKKEHERAALCWPGQTDSDSTLSSPGMGGGIMAPRTVDTLA</sequence>
<proteinExistence type="predicted"/>
<protein>
    <submittedName>
        <fullName evidence="2">Uncharacterized protein</fullName>
    </submittedName>
</protein>
<accession>A0A3N4HGT1</accession>
<evidence type="ECO:0000313" key="3">
    <source>
        <dbReference type="Proteomes" id="UP000275078"/>
    </source>
</evidence>
<dbReference type="Proteomes" id="UP000275078">
    <property type="component" value="Unassembled WGS sequence"/>
</dbReference>
<organism evidence="2 3">
    <name type="scientific">Ascobolus immersus RN42</name>
    <dbReference type="NCBI Taxonomy" id="1160509"/>
    <lineage>
        <taxon>Eukaryota</taxon>
        <taxon>Fungi</taxon>
        <taxon>Dikarya</taxon>
        <taxon>Ascomycota</taxon>
        <taxon>Pezizomycotina</taxon>
        <taxon>Pezizomycetes</taxon>
        <taxon>Pezizales</taxon>
        <taxon>Ascobolaceae</taxon>
        <taxon>Ascobolus</taxon>
    </lineage>
</organism>
<feature type="compositionally biased region" description="Polar residues" evidence="1">
    <location>
        <begin position="237"/>
        <end position="246"/>
    </location>
</feature>
<dbReference type="EMBL" id="ML119827">
    <property type="protein sequence ID" value="RPA73285.1"/>
    <property type="molecule type" value="Genomic_DNA"/>
</dbReference>
<evidence type="ECO:0000313" key="2">
    <source>
        <dbReference type="EMBL" id="RPA73285.1"/>
    </source>
</evidence>
<dbReference type="AlphaFoldDB" id="A0A3N4HGT1"/>
<evidence type="ECO:0000256" key="1">
    <source>
        <dbReference type="SAM" id="MobiDB-lite"/>
    </source>
</evidence>
<reference evidence="2 3" key="1">
    <citation type="journal article" date="2018" name="Nat. Ecol. Evol.">
        <title>Pezizomycetes genomes reveal the molecular basis of ectomycorrhizal truffle lifestyle.</title>
        <authorList>
            <person name="Murat C."/>
            <person name="Payen T."/>
            <person name="Noel B."/>
            <person name="Kuo A."/>
            <person name="Morin E."/>
            <person name="Chen J."/>
            <person name="Kohler A."/>
            <person name="Krizsan K."/>
            <person name="Balestrini R."/>
            <person name="Da Silva C."/>
            <person name="Montanini B."/>
            <person name="Hainaut M."/>
            <person name="Levati E."/>
            <person name="Barry K.W."/>
            <person name="Belfiori B."/>
            <person name="Cichocki N."/>
            <person name="Clum A."/>
            <person name="Dockter R.B."/>
            <person name="Fauchery L."/>
            <person name="Guy J."/>
            <person name="Iotti M."/>
            <person name="Le Tacon F."/>
            <person name="Lindquist E.A."/>
            <person name="Lipzen A."/>
            <person name="Malagnac F."/>
            <person name="Mello A."/>
            <person name="Molinier V."/>
            <person name="Miyauchi S."/>
            <person name="Poulain J."/>
            <person name="Riccioni C."/>
            <person name="Rubini A."/>
            <person name="Sitrit Y."/>
            <person name="Splivallo R."/>
            <person name="Traeger S."/>
            <person name="Wang M."/>
            <person name="Zifcakova L."/>
            <person name="Wipf D."/>
            <person name="Zambonelli A."/>
            <person name="Paolocci F."/>
            <person name="Nowrousian M."/>
            <person name="Ottonello S."/>
            <person name="Baldrian P."/>
            <person name="Spatafora J.W."/>
            <person name="Henrissat B."/>
            <person name="Nagy L.G."/>
            <person name="Aury J.M."/>
            <person name="Wincker P."/>
            <person name="Grigoriev I.V."/>
            <person name="Bonfante P."/>
            <person name="Martin F.M."/>
        </authorList>
    </citation>
    <scope>NUCLEOTIDE SEQUENCE [LARGE SCALE GENOMIC DNA]</scope>
    <source>
        <strain evidence="2 3">RN42</strain>
    </source>
</reference>
<name>A0A3N4HGT1_ASCIM</name>
<keyword evidence="3" id="KW-1185">Reference proteome</keyword>